<dbReference type="EMBL" id="CAFAHD010000018">
    <property type="protein sequence ID" value="CAB4837278.1"/>
    <property type="molecule type" value="Genomic_DNA"/>
</dbReference>
<gene>
    <name evidence="2" type="ORF">UFOPK2343_00160</name>
    <name evidence="3" type="ORF">UFOPK2652_01155</name>
    <name evidence="4" type="ORF">UFOPK3128_00651</name>
    <name evidence="5" type="ORF">UFOPK3227_00292</name>
    <name evidence="6" type="ORF">UFOPK3511_00695</name>
    <name evidence="7" type="ORF">UFOPK3880_00601</name>
    <name evidence="8" type="ORF">UFOPK4146_00839</name>
</gene>
<dbReference type="InterPro" id="IPR046095">
    <property type="entry name" value="DUF6113"/>
</dbReference>
<evidence type="ECO:0000313" key="8">
    <source>
        <dbReference type="EMBL" id="CAB5029683.1"/>
    </source>
</evidence>
<name>A0A6J6RCD9_9ZZZZ</name>
<accession>A0A6J6RCD9</accession>
<dbReference type="EMBL" id="CAFBPT010000005">
    <property type="protein sequence ID" value="CAB5029683.1"/>
    <property type="molecule type" value="Genomic_DNA"/>
</dbReference>
<proteinExistence type="predicted"/>
<dbReference type="AlphaFoldDB" id="A0A6J6RCD9"/>
<feature type="transmembrane region" description="Helical" evidence="1">
    <location>
        <begin position="55"/>
        <end position="73"/>
    </location>
</feature>
<evidence type="ECO:0000256" key="1">
    <source>
        <dbReference type="SAM" id="Phobius"/>
    </source>
</evidence>
<feature type="transmembrane region" description="Helical" evidence="1">
    <location>
        <begin position="79"/>
        <end position="101"/>
    </location>
</feature>
<reference evidence="3" key="1">
    <citation type="submission" date="2020-05" db="EMBL/GenBank/DDBJ databases">
        <authorList>
            <person name="Chiriac C."/>
            <person name="Salcher M."/>
            <person name="Ghai R."/>
            <person name="Kavagutti S V."/>
        </authorList>
    </citation>
    <scope>NUCLEOTIDE SEQUENCE</scope>
</reference>
<evidence type="ECO:0000313" key="7">
    <source>
        <dbReference type="EMBL" id="CAB4963827.1"/>
    </source>
</evidence>
<evidence type="ECO:0000313" key="5">
    <source>
        <dbReference type="EMBL" id="CAB4837278.1"/>
    </source>
</evidence>
<dbReference type="EMBL" id="CAFAAZ010000004">
    <property type="protein sequence ID" value="CAB4818903.1"/>
    <property type="molecule type" value="Genomic_DNA"/>
</dbReference>
<evidence type="ECO:0000313" key="4">
    <source>
        <dbReference type="EMBL" id="CAB4818903.1"/>
    </source>
</evidence>
<keyword evidence="1" id="KW-0472">Membrane</keyword>
<dbReference type="EMBL" id="CAEZYD010000020">
    <property type="protein sequence ID" value="CAB4716864.1"/>
    <property type="molecule type" value="Genomic_DNA"/>
</dbReference>
<evidence type="ECO:0000313" key="6">
    <source>
        <dbReference type="EMBL" id="CAB4895026.1"/>
    </source>
</evidence>
<evidence type="ECO:0000313" key="2">
    <source>
        <dbReference type="EMBL" id="CAB4667576.1"/>
    </source>
</evidence>
<dbReference type="EMBL" id="CAFBMA010000004">
    <property type="protein sequence ID" value="CAB4895026.1"/>
    <property type="molecule type" value="Genomic_DNA"/>
</dbReference>
<sequence length="104" mass="10953">MLKALGALLLGALISFVGVVLHNSFHPVGILLALLTTAVGIRFTGQLFGARKFKIIAAAAWLLVALRAGSYGLSQEILIISNLYGNAFLLGGFLIAIFTALKKV</sequence>
<feature type="transmembrane region" description="Helical" evidence="1">
    <location>
        <begin position="28"/>
        <end position="48"/>
    </location>
</feature>
<keyword evidence="1" id="KW-1133">Transmembrane helix</keyword>
<evidence type="ECO:0000313" key="3">
    <source>
        <dbReference type="EMBL" id="CAB4716864.1"/>
    </source>
</evidence>
<dbReference type="EMBL" id="CAEZXD010000002">
    <property type="protein sequence ID" value="CAB4667576.1"/>
    <property type="molecule type" value="Genomic_DNA"/>
</dbReference>
<organism evidence="3">
    <name type="scientific">freshwater metagenome</name>
    <dbReference type="NCBI Taxonomy" id="449393"/>
    <lineage>
        <taxon>unclassified sequences</taxon>
        <taxon>metagenomes</taxon>
        <taxon>ecological metagenomes</taxon>
    </lineage>
</organism>
<dbReference type="EMBL" id="CAFBNU010000004">
    <property type="protein sequence ID" value="CAB4963827.1"/>
    <property type="molecule type" value="Genomic_DNA"/>
</dbReference>
<keyword evidence="1" id="KW-0812">Transmembrane</keyword>
<dbReference type="Pfam" id="PF19608">
    <property type="entry name" value="DUF6113"/>
    <property type="match status" value="1"/>
</dbReference>
<protein>
    <submittedName>
        <fullName evidence="3">Unannotated protein</fullName>
    </submittedName>
</protein>